<dbReference type="KEGG" id="aram:KAR29_02890"/>
<keyword evidence="2 4" id="KW-0067">ATP-binding</keyword>
<dbReference type="PANTHER" id="PTHR43790">
    <property type="entry name" value="CARBOHYDRATE TRANSPORT ATP-BINDING PROTEIN MG119-RELATED"/>
    <property type="match status" value="1"/>
</dbReference>
<dbReference type="InterPro" id="IPR003439">
    <property type="entry name" value="ABC_transporter-like_ATP-bd"/>
</dbReference>
<dbReference type="InterPro" id="IPR027417">
    <property type="entry name" value="P-loop_NTPase"/>
</dbReference>
<dbReference type="Gene3D" id="3.40.50.300">
    <property type="entry name" value="P-loop containing nucleotide triphosphate hydrolases"/>
    <property type="match status" value="1"/>
</dbReference>
<name>A0A9Q7A962_9BACT</name>
<dbReference type="CDD" id="cd03216">
    <property type="entry name" value="ABC_Carb_Monos_I"/>
    <property type="match status" value="1"/>
</dbReference>
<dbReference type="GO" id="GO:0016887">
    <property type="term" value="F:ATP hydrolysis activity"/>
    <property type="evidence" value="ECO:0007669"/>
    <property type="project" value="InterPro"/>
</dbReference>
<dbReference type="Pfam" id="PF00005">
    <property type="entry name" value="ABC_tran"/>
    <property type="match status" value="1"/>
</dbReference>
<accession>A0A9Q7A962</accession>
<gene>
    <name evidence="4" type="ORF">KAR29_02890</name>
</gene>
<keyword evidence="1" id="KW-0547">Nucleotide-binding</keyword>
<dbReference type="InterPro" id="IPR050107">
    <property type="entry name" value="ABC_carbohydrate_import_ATPase"/>
</dbReference>
<dbReference type="RefSeq" id="WP_274374142.1">
    <property type="nucleotide sequence ID" value="NZ_CP072943.1"/>
</dbReference>
<evidence type="ECO:0000256" key="1">
    <source>
        <dbReference type="ARBA" id="ARBA00022741"/>
    </source>
</evidence>
<dbReference type="Proteomes" id="UP000671879">
    <property type="component" value="Chromosome"/>
</dbReference>
<dbReference type="SUPFAM" id="SSF52540">
    <property type="entry name" value="P-loop containing nucleoside triphosphate hydrolases"/>
    <property type="match status" value="1"/>
</dbReference>
<reference evidence="5" key="1">
    <citation type="submission" date="2021-04" db="EMBL/GenBank/DDBJ databases">
        <title>A novel Synergistetes isolate from a pyrite-forming mixed culture.</title>
        <authorList>
            <person name="Bunk B."/>
            <person name="Sproer C."/>
            <person name="Spring S."/>
            <person name="Pester M."/>
        </authorList>
    </citation>
    <scope>NUCLEOTIDE SEQUENCE [LARGE SCALE GENOMIC DNA]</scope>
    <source>
        <strain evidence="5">J.5.4.2-T.3.5.2</strain>
    </source>
</reference>
<protein>
    <submittedName>
        <fullName evidence="4">Sugar ABC transporter ATP-binding protein</fullName>
    </submittedName>
</protein>
<evidence type="ECO:0000259" key="3">
    <source>
        <dbReference type="SMART" id="SM00382"/>
    </source>
</evidence>
<organism evidence="4 5">
    <name type="scientific">Aminithiophilus ramosus</name>
    <dbReference type="NCBI Taxonomy" id="3029084"/>
    <lineage>
        <taxon>Bacteria</taxon>
        <taxon>Thermotogati</taxon>
        <taxon>Synergistota</taxon>
        <taxon>Synergistia</taxon>
        <taxon>Synergistales</taxon>
        <taxon>Aminithiophilaceae</taxon>
        <taxon>Aminithiophilus</taxon>
    </lineage>
</organism>
<dbReference type="GO" id="GO:0005524">
    <property type="term" value="F:ATP binding"/>
    <property type="evidence" value="ECO:0007669"/>
    <property type="project" value="UniProtKB-KW"/>
</dbReference>
<dbReference type="AlphaFoldDB" id="A0A9Q7A962"/>
<sequence length="251" mass="27487">MEPIVSMRGITKSFGPVRALEGVDLDLRRGEVLALLGDNGAGKSTLIKILSGLHVADSGTMEIAGNPVDWKGYDVAAARRLGVETVYQERSLGEKQPLWRNVFVGRHLKTKLGLIDAKREKEETRKLLADVLGLKGAGLHPEARVATLSGGERQGLAIARAMYFDATIIVLDEPTTALGVGEAGKVLSFVERLRDEGRSCLFVSHELHHVHRIADRMALMEQGRIASVFERSEIGLKELAERLLLGHEGRR</sequence>
<proteinExistence type="predicted"/>
<evidence type="ECO:0000256" key="2">
    <source>
        <dbReference type="ARBA" id="ARBA00022840"/>
    </source>
</evidence>
<dbReference type="EMBL" id="CP072943">
    <property type="protein sequence ID" value="QTX32880.1"/>
    <property type="molecule type" value="Genomic_DNA"/>
</dbReference>
<dbReference type="InterPro" id="IPR003593">
    <property type="entry name" value="AAA+_ATPase"/>
</dbReference>
<dbReference type="SMART" id="SM00382">
    <property type="entry name" value="AAA"/>
    <property type="match status" value="1"/>
</dbReference>
<dbReference type="PANTHER" id="PTHR43790:SF8">
    <property type="entry name" value="SUGAR ABC TRANSPORTER ATP-BINDING PROTEIN"/>
    <property type="match status" value="1"/>
</dbReference>
<feature type="domain" description="AAA+ ATPase" evidence="3">
    <location>
        <begin position="29"/>
        <end position="235"/>
    </location>
</feature>
<evidence type="ECO:0000313" key="4">
    <source>
        <dbReference type="EMBL" id="QTX32880.1"/>
    </source>
</evidence>
<keyword evidence="5" id="KW-1185">Reference proteome</keyword>
<evidence type="ECO:0000313" key="5">
    <source>
        <dbReference type="Proteomes" id="UP000671879"/>
    </source>
</evidence>